<reference evidence="2 3" key="1">
    <citation type="journal article" date="2019" name="Nat. Ecol. Evol.">
        <title>Megaphylogeny resolves global patterns of mushroom evolution.</title>
        <authorList>
            <person name="Varga T."/>
            <person name="Krizsan K."/>
            <person name="Foldi C."/>
            <person name="Dima B."/>
            <person name="Sanchez-Garcia M."/>
            <person name="Sanchez-Ramirez S."/>
            <person name="Szollosi G.J."/>
            <person name="Szarkandi J.G."/>
            <person name="Papp V."/>
            <person name="Albert L."/>
            <person name="Andreopoulos W."/>
            <person name="Angelini C."/>
            <person name="Antonin V."/>
            <person name="Barry K.W."/>
            <person name="Bougher N.L."/>
            <person name="Buchanan P."/>
            <person name="Buyck B."/>
            <person name="Bense V."/>
            <person name="Catcheside P."/>
            <person name="Chovatia M."/>
            <person name="Cooper J."/>
            <person name="Damon W."/>
            <person name="Desjardin D."/>
            <person name="Finy P."/>
            <person name="Geml J."/>
            <person name="Haridas S."/>
            <person name="Hughes K."/>
            <person name="Justo A."/>
            <person name="Karasinski D."/>
            <person name="Kautmanova I."/>
            <person name="Kiss B."/>
            <person name="Kocsube S."/>
            <person name="Kotiranta H."/>
            <person name="LaButti K.M."/>
            <person name="Lechner B.E."/>
            <person name="Liimatainen K."/>
            <person name="Lipzen A."/>
            <person name="Lukacs Z."/>
            <person name="Mihaltcheva S."/>
            <person name="Morgado L.N."/>
            <person name="Niskanen T."/>
            <person name="Noordeloos M.E."/>
            <person name="Ohm R.A."/>
            <person name="Ortiz-Santana B."/>
            <person name="Ovrebo C."/>
            <person name="Racz N."/>
            <person name="Riley R."/>
            <person name="Savchenko A."/>
            <person name="Shiryaev A."/>
            <person name="Soop K."/>
            <person name="Spirin V."/>
            <person name="Szebenyi C."/>
            <person name="Tomsovsky M."/>
            <person name="Tulloss R.E."/>
            <person name="Uehling J."/>
            <person name="Grigoriev I.V."/>
            <person name="Vagvolgyi C."/>
            <person name="Papp T."/>
            <person name="Martin F.M."/>
            <person name="Miettinen O."/>
            <person name="Hibbett D.S."/>
            <person name="Nagy L.G."/>
        </authorList>
    </citation>
    <scope>NUCLEOTIDE SEQUENCE [LARGE SCALE GENOMIC DNA]</scope>
    <source>
        <strain evidence="2 3">CBS 166.37</strain>
    </source>
</reference>
<evidence type="ECO:0000256" key="1">
    <source>
        <dbReference type="SAM" id="MobiDB-lite"/>
    </source>
</evidence>
<gene>
    <name evidence="2" type="ORF">BDQ12DRAFT_713642</name>
</gene>
<dbReference type="Proteomes" id="UP000308652">
    <property type="component" value="Unassembled WGS sequence"/>
</dbReference>
<keyword evidence="3" id="KW-1185">Reference proteome</keyword>
<feature type="region of interest" description="Disordered" evidence="1">
    <location>
        <begin position="171"/>
        <end position="193"/>
    </location>
</feature>
<dbReference type="EMBL" id="ML213609">
    <property type="protein sequence ID" value="TFK37290.1"/>
    <property type="molecule type" value="Genomic_DNA"/>
</dbReference>
<accession>A0A5C3LWB0</accession>
<organism evidence="2 3">
    <name type="scientific">Crucibulum laeve</name>
    <dbReference type="NCBI Taxonomy" id="68775"/>
    <lineage>
        <taxon>Eukaryota</taxon>
        <taxon>Fungi</taxon>
        <taxon>Dikarya</taxon>
        <taxon>Basidiomycota</taxon>
        <taxon>Agaricomycotina</taxon>
        <taxon>Agaricomycetes</taxon>
        <taxon>Agaricomycetidae</taxon>
        <taxon>Agaricales</taxon>
        <taxon>Agaricineae</taxon>
        <taxon>Nidulariaceae</taxon>
        <taxon>Crucibulum</taxon>
    </lineage>
</organism>
<dbReference type="AlphaFoldDB" id="A0A5C3LWB0"/>
<sequence>MSASHVTDSAATATFTFTGSAVYYMAPLLRIKDYNGFTKITTLLTLDSRPAETVNLMSPSVSGYKMSDVRWSATDLANVTHTLVVSINAPGQIPATLAVVDAFIYTVDEGDVPVSSSNQASVLVNTQSSSIPNSLPTTSILTAGETIHSSTGASALIGKIIPSSATQSEALKPSASDTSLGAEPTDTVQSSTKVDALNSHPTRTSAIAAGTTAALFSVWHLSFQSTTDHIYSGEVPASHGCMRDLVIISLFLTSNPGKLCDSSENDRTHISVWKVIRLGGGLNEFDLTVPCVSGAGFVEVGFATVDDTSGCIKSDTVGPSHASLDDNNVWETEPLQEDEKLPSILENAKRGAKFKLNAKNRSSTDARIALLSALGAGIRDGEATEQYPFMLIEADLFRSRTGEYKTSVDLYLHMFRSVDYSSGKYGKNLVQRLINAGERITEENGLTTWRVETNRDGRLRLVSVKNEKKKIKQFHHEFKVDKNVRESPKMSKTGYGKLKFRQSKATNSEGYAKLEQDNAV</sequence>
<evidence type="ECO:0000313" key="2">
    <source>
        <dbReference type="EMBL" id="TFK37290.1"/>
    </source>
</evidence>
<dbReference type="OrthoDB" id="3234968at2759"/>
<evidence type="ECO:0000313" key="3">
    <source>
        <dbReference type="Proteomes" id="UP000308652"/>
    </source>
</evidence>
<protein>
    <submittedName>
        <fullName evidence="2">Uncharacterized protein</fullName>
    </submittedName>
</protein>
<name>A0A5C3LWB0_9AGAR</name>
<proteinExistence type="predicted"/>
<dbReference type="STRING" id="68775.A0A5C3LWB0"/>